<organism evidence="1 2">
    <name type="scientific">Pseudonocardia autotrophica</name>
    <name type="common">Amycolata autotrophica</name>
    <name type="synonym">Nocardia autotrophica</name>
    <dbReference type="NCBI Taxonomy" id="2074"/>
    <lineage>
        <taxon>Bacteria</taxon>
        <taxon>Bacillati</taxon>
        <taxon>Actinomycetota</taxon>
        <taxon>Actinomycetes</taxon>
        <taxon>Pseudonocardiales</taxon>
        <taxon>Pseudonocardiaceae</taxon>
        <taxon>Pseudonocardia</taxon>
    </lineage>
</organism>
<sequence length="70" mass="7303">MQLRTWIEAVVAEPQDHEGIGLLQAGTLLLAIVQKCESKGASGCDPGTGHSCGESVVQVLTLQPSGCRLD</sequence>
<protein>
    <submittedName>
        <fullName evidence="1">Uncharacterized protein</fullName>
    </submittedName>
</protein>
<name>A0A1Y2MGL4_PSEAH</name>
<keyword evidence="2" id="KW-1185">Reference proteome</keyword>
<dbReference type="Proteomes" id="UP000194360">
    <property type="component" value="Unassembled WGS sequence"/>
</dbReference>
<evidence type="ECO:0000313" key="2">
    <source>
        <dbReference type="Proteomes" id="UP000194360"/>
    </source>
</evidence>
<accession>A0A1Y2MGL4</accession>
<comment type="caution">
    <text evidence="1">The sequence shown here is derived from an EMBL/GenBank/DDBJ whole genome shotgun (WGS) entry which is preliminary data.</text>
</comment>
<dbReference type="EMBL" id="MIGB01000098">
    <property type="protein sequence ID" value="OSY34415.1"/>
    <property type="molecule type" value="Genomic_DNA"/>
</dbReference>
<evidence type="ECO:0000313" key="1">
    <source>
        <dbReference type="EMBL" id="OSY34415.1"/>
    </source>
</evidence>
<proteinExistence type="predicted"/>
<dbReference type="AlphaFoldDB" id="A0A1Y2MGL4"/>
<reference evidence="1 2" key="1">
    <citation type="submission" date="2016-09" db="EMBL/GenBank/DDBJ databases">
        <title>Pseudonocardia autotrophica DSM535, a candidate organism with high potential of specific P450 cytochromes.</title>
        <authorList>
            <person name="Grumaz C."/>
            <person name="Vainshtein Y."/>
            <person name="Kirstahler P."/>
            <person name="Sohn K."/>
        </authorList>
    </citation>
    <scope>NUCLEOTIDE SEQUENCE [LARGE SCALE GENOMIC DNA]</scope>
    <source>
        <strain evidence="1 2">DSM 535</strain>
    </source>
</reference>
<gene>
    <name evidence="1" type="ORF">BG845_06885</name>
</gene>